<dbReference type="Proteomes" id="UP000033633">
    <property type="component" value="Unassembled WGS sequence"/>
</dbReference>
<keyword evidence="4" id="KW-1185">Reference proteome</keyword>
<protein>
    <submittedName>
        <fullName evidence="3">Hydrolase</fullName>
    </submittedName>
</protein>
<dbReference type="PANTHER" id="PTHR43674">
    <property type="entry name" value="NITRILASE C965.09-RELATED"/>
    <property type="match status" value="1"/>
</dbReference>
<dbReference type="PATRIC" id="fig|265726.11.peg.3253"/>
<dbReference type="InterPro" id="IPR050345">
    <property type="entry name" value="Aliph_Amidase/BUP"/>
</dbReference>
<dbReference type="GO" id="GO:0016811">
    <property type="term" value="F:hydrolase activity, acting on carbon-nitrogen (but not peptide) bonds, in linear amides"/>
    <property type="evidence" value="ECO:0007669"/>
    <property type="project" value="TreeGrafter"/>
</dbReference>
<dbReference type="OrthoDB" id="9811121at2"/>
<sequence length="290" mass="32599">MSYFAIAGLQLALGQGDNLSRLEAETRLTCQRFPWVDMVIFSELAPFGSHPAFREPMPGPTEERLQALARELQIWLVPGSMYERAGDQVFNTVQVINPQGEIVSRYRKMYPFQPYEQGISAGNEFVVFDVPDVGRFGVSICYDMWVPETIRAMVWQGAEVIIHPTMTGTLDRELECCMARTHAVTNQCYFVDINSAGNLGNGQSIVVGPDGDILYQAGTTEQVIALELDLNRVRRSRERGVLGLGQILKSYRDHDVIFPQYQGDRSPYLDRLDTLKVSGRAALCRKPTEL</sequence>
<dbReference type="RefSeq" id="WP_046219852.1">
    <property type="nucleotide sequence ID" value="NZ_JWYV01000003.1"/>
</dbReference>
<dbReference type="PANTHER" id="PTHR43674:SF2">
    <property type="entry name" value="BETA-UREIDOPROPIONASE"/>
    <property type="match status" value="1"/>
</dbReference>
<dbReference type="InterPro" id="IPR036526">
    <property type="entry name" value="C-N_Hydrolase_sf"/>
</dbReference>
<comment type="caution">
    <text evidence="3">The sequence shown here is derived from an EMBL/GenBank/DDBJ whole genome shotgun (WGS) entry which is preliminary data.</text>
</comment>
<dbReference type="EMBL" id="JWYV01000003">
    <property type="protein sequence ID" value="KKD00780.1"/>
    <property type="molecule type" value="Genomic_DNA"/>
</dbReference>
<dbReference type="Gene3D" id="3.60.110.10">
    <property type="entry name" value="Carbon-nitrogen hydrolase"/>
    <property type="match status" value="1"/>
</dbReference>
<reference evidence="3 4" key="1">
    <citation type="submission" date="2014-12" db="EMBL/GenBank/DDBJ databases">
        <title>Mercury Reductase activity and rhizosphere competence traits in the genome of root associated Photobacterium halotolerans MELD1.</title>
        <authorList>
            <person name="Mathew D.C."/>
            <person name="Huang C.-C."/>
        </authorList>
    </citation>
    <scope>NUCLEOTIDE SEQUENCE [LARGE SCALE GENOMIC DNA]</scope>
    <source>
        <strain evidence="3 4">MELD1</strain>
    </source>
</reference>
<dbReference type="STRING" id="265726.KY46_06715"/>
<evidence type="ECO:0000256" key="1">
    <source>
        <dbReference type="ARBA" id="ARBA00022801"/>
    </source>
</evidence>
<evidence type="ECO:0000313" key="3">
    <source>
        <dbReference type="EMBL" id="KKD00780.1"/>
    </source>
</evidence>
<dbReference type="CDD" id="cd07197">
    <property type="entry name" value="nitrilase"/>
    <property type="match status" value="1"/>
</dbReference>
<accession>A0A0F5VH16</accession>
<organism evidence="3 4">
    <name type="scientific">Photobacterium halotolerans</name>
    <dbReference type="NCBI Taxonomy" id="265726"/>
    <lineage>
        <taxon>Bacteria</taxon>
        <taxon>Pseudomonadati</taxon>
        <taxon>Pseudomonadota</taxon>
        <taxon>Gammaproteobacteria</taxon>
        <taxon>Vibrionales</taxon>
        <taxon>Vibrionaceae</taxon>
        <taxon>Photobacterium</taxon>
    </lineage>
</organism>
<gene>
    <name evidence="3" type="ORF">KY46_06715</name>
</gene>
<dbReference type="Pfam" id="PF00795">
    <property type="entry name" value="CN_hydrolase"/>
    <property type="match status" value="1"/>
</dbReference>
<evidence type="ECO:0000259" key="2">
    <source>
        <dbReference type="PROSITE" id="PS50263"/>
    </source>
</evidence>
<feature type="domain" description="CN hydrolase" evidence="2">
    <location>
        <begin position="1"/>
        <end position="230"/>
    </location>
</feature>
<proteinExistence type="predicted"/>
<dbReference type="SUPFAM" id="SSF56317">
    <property type="entry name" value="Carbon-nitrogen hydrolase"/>
    <property type="match status" value="1"/>
</dbReference>
<dbReference type="AlphaFoldDB" id="A0A0F5VH16"/>
<evidence type="ECO:0000313" key="4">
    <source>
        <dbReference type="Proteomes" id="UP000033633"/>
    </source>
</evidence>
<keyword evidence="1 3" id="KW-0378">Hydrolase</keyword>
<dbReference type="PROSITE" id="PS50263">
    <property type="entry name" value="CN_HYDROLASE"/>
    <property type="match status" value="1"/>
</dbReference>
<name>A0A0F5VH16_9GAMM</name>
<dbReference type="InterPro" id="IPR003010">
    <property type="entry name" value="C-N_Hydrolase"/>
</dbReference>